<reference evidence="8 9" key="1">
    <citation type="journal article" date="2015" name="Genome Announc.">
        <title>Complete Genome Sequence of Cupriavidus basilensis 4G11, Isolated from the Oak Ridge Field Research Center Site.</title>
        <authorList>
            <person name="Ray J."/>
            <person name="Waters R.J."/>
            <person name="Skerker J.M."/>
            <person name="Kuehl J.V."/>
            <person name="Price M.N."/>
            <person name="Huang J."/>
            <person name="Chakraborty R."/>
            <person name="Arkin A.P."/>
            <person name="Deutschbauer A."/>
        </authorList>
    </citation>
    <scope>NUCLEOTIDE SEQUENCE [LARGE SCALE GENOMIC DNA]</scope>
    <source>
        <strain evidence="8">4G11</strain>
    </source>
</reference>
<feature type="transmembrane region" description="Helical" evidence="6">
    <location>
        <begin position="92"/>
        <end position="123"/>
    </location>
</feature>
<keyword evidence="9" id="KW-1185">Reference proteome</keyword>
<dbReference type="RefSeq" id="WP_043357078.1">
    <property type="nucleotide sequence ID" value="NZ_CP010537.1"/>
</dbReference>
<keyword evidence="2" id="KW-1003">Cell membrane</keyword>
<evidence type="ECO:0000256" key="6">
    <source>
        <dbReference type="SAM" id="Phobius"/>
    </source>
</evidence>
<comment type="subcellular location">
    <subcellularLocation>
        <location evidence="1">Cell membrane</location>
        <topology evidence="1">Multi-pass membrane protein</topology>
    </subcellularLocation>
</comment>
<dbReference type="Pfam" id="PF00482">
    <property type="entry name" value="T2SSF"/>
    <property type="match status" value="1"/>
</dbReference>
<gene>
    <name evidence="8" type="ORF">RR42_s3177</name>
</gene>
<accession>A0A0C4YP06</accession>
<evidence type="ECO:0000313" key="9">
    <source>
        <dbReference type="Proteomes" id="UP000031843"/>
    </source>
</evidence>
<name>A0A0C4YP06_9BURK</name>
<dbReference type="KEGG" id="cbw:RR42_s3177"/>
<keyword evidence="3 6" id="KW-0812">Transmembrane</keyword>
<organism evidence="8 9">
    <name type="scientific">Cupriavidus basilensis</name>
    <dbReference type="NCBI Taxonomy" id="68895"/>
    <lineage>
        <taxon>Bacteria</taxon>
        <taxon>Pseudomonadati</taxon>
        <taxon>Pseudomonadota</taxon>
        <taxon>Betaproteobacteria</taxon>
        <taxon>Burkholderiales</taxon>
        <taxon>Burkholderiaceae</taxon>
        <taxon>Cupriavidus</taxon>
    </lineage>
</organism>
<dbReference type="InterPro" id="IPR018076">
    <property type="entry name" value="T2SS_GspF_dom"/>
</dbReference>
<evidence type="ECO:0000256" key="4">
    <source>
        <dbReference type="ARBA" id="ARBA00022989"/>
    </source>
</evidence>
<keyword evidence="4 6" id="KW-1133">Transmembrane helix</keyword>
<keyword evidence="5 6" id="KW-0472">Membrane</keyword>
<feature type="transmembrane region" description="Helical" evidence="6">
    <location>
        <begin position="286"/>
        <end position="305"/>
    </location>
</feature>
<proteinExistence type="predicted"/>
<dbReference type="PANTHER" id="PTHR35007">
    <property type="entry name" value="INTEGRAL MEMBRANE PROTEIN-RELATED"/>
    <property type="match status" value="1"/>
</dbReference>
<dbReference type="PANTHER" id="PTHR35007:SF1">
    <property type="entry name" value="PILUS ASSEMBLY PROTEIN"/>
    <property type="match status" value="1"/>
</dbReference>
<evidence type="ECO:0000259" key="7">
    <source>
        <dbReference type="Pfam" id="PF00482"/>
    </source>
</evidence>
<evidence type="ECO:0000313" key="8">
    <source>
        <dbReference type="EMBL" id="AJG24758.1"/>
    </source>
</evidence>
<dbReference type="EMBL" id="CP010537">
    <property type="protein sequence ID" value="AJG24758.1"/>
    <property type="molecule type" value="Genomic_DNA"/>
</dbReference>
<feature type="domain" description="Type II secretion system protein GspF" evidence="7">
    <location>
        <begin position="141"/>
        <end position="266"/>
    </location>
</feature>
<dbReference type="OrthoDB" id="597333at2"/>
<evidence type="ECO:0000256" key="1">
    <source>
        <dbReference type="ARBA" id="ARBA00004651"/>
    </source>
</evidence>
<sequence>MSSAALVVAAAALVLLGLGLLLLSSAKARAQEESARAFLQAQTEQVKARYATTPEPQAGKKQHDLRRKWADFLRRADLAPTRRTYALWGGSIIALGLVGVAMGGWLAAVAALSIGVAILYFMLWNRARRTGQRLRQQLPSFLDAVVRMMSIGSSVPSAFQAAIGNTEAPLRQCLVQAIHLQRAGKELDQAVLQVARIYQVDELMLLSSVLRLAVRYGGRADIVMERTAAFMRDRQQAQQELHALSSETRLSAWVLGLLPMVVAGLMFVMNAAYIMMMWRDPAGKTLLLVAVILEVMGAAMLYRLAKSV</sequence>
<evidence type="ECO:0000256" key="5">
    <source>
        <dbReference type="ARBA" id="ARBA00023136"/>
    </source>
</evidence>
<evidence type="ECO:0000256" key="3">
    <source>
        <dbReference type="ARBA" id="ARBA00022692"/>
    </source>
</evidence>
<evidence type="ECO:0000256" key="2">
    <source>
        <dbReference type="ARBA" id="ARBA00022475"/>
    </source>
</evidence>
<dbReference type="AlphaFoldDB" id="A0A0C4YP06"/>
<feature type="transmembrane region" description="Helical" evidence="6">
    <location>
        <begin position="252"/>
        <end position="274"/>
    </location>
</feature>
<protein>
    <submittedName>
        <fullName evidence="8">Flp pilus assembly protein TadB</fullName>
    </submittedName>
</protein>
<dbReference type="Proteomes" id="UP000031843">
    <property type="component" value="Chromosome secondary"/>
</dbReference>
<dbReference type="GO" id="GO:0005886">
    <property type="term" value="C:plasma membrane"/>
    <property type="evidence" value="ECO:0007669"/>
    <property type="project" value="UniProtKB-SubCell"/>
</dbReference>
<dbReference type="STRING" id="68895.RR42_s3177"/>